<name>A0A7H1NUW7_9PROT</name>
<dbReference type="InterPro" id="IPR051783">
    <property type="entry name" value="NAD(P)-dependent_oxidoreduct"/>
</dbReference>
<dbReference type="EMBL" id="CP060244">
    <property type="protein sequence ID" value="QNT79577.1"/>
    <property type="molecule type" value="Genomic_DNA"/>
</dbReference>
<evidence type="ECO:0000313" key="1">
    <source>
        <dbReference type="EMBL" id="QNT79577.1"/>
    </source>
</evidence>
<dbReference type="SUPFAM" id="SSF51735">
    <property type="entry name" value="NAD(P)-binding Rossmann-fold domains"/>
    <property type="match status" value="1"/>
</dbReference>
<dbReference type="Proteomes" id="UP000516349">
    <property type="component" value="Chromosome"/>
</dbReference>
<dbReference type="GO" id="GO:0005737">
    <property type="term" value="C:cytoplasm"/>
    <property type="evidence" value="ECO:0007669"/>
    <property type="project" value="TreeGrafter"/>
</dbReference>
<dbReference type="AlphaFoldDB" id="A0A7H1NUW7"/>
<accession>A0A7H1NUW7</accession>
<sequence length="295" mass="33870">MKNLFIFGLGYSARRTAALCSRHGFYVKGTVRTLPRYYGDFVTPVAFEQAGAFLQDCTHLLVSIPPIGEQDVVLAHYGKTIEQASKLEWIGYYSTIGVYGDHDGGWVDETTPPCKETPRNKVRLAIEEQWMALGQRLQRRARKNYPRVDIFRLGGIYGPGRSVFDRIKANRVLNVYKPGHYFNHIHVEDIALASFVALTSQESDIRVLNCVDGHPLEQRLVIEQAYRCLQQQPPQPLAFSKALPLMTPLQRAFWHSNKRVSSEYIQKRLNIKWQYPSLLEGLKVIFRQENKPNSF</sequence>
<dbReference type="KEGG" id="ebla:JGUZn3_23770"/>
<dbReference type="CDD" id="cd05266">
    <property type="entry name" value="SDR_a4"/>
    <property type="match status" value="1"/>
</dbReference>
<evidence type="ECO:0008006" key="3">
    <source>
        <dbReference type="Google" id="ProtNLM"/>
    </source>
</evidence>
<evidence type="ECO:0000313" key="2">
    <source>
        <dbReference type="Proteomes" id="UP000516349"/>
    </source>
</evidence>
<dbReference type="PANTHER" id="PTHR48079:SF6">
    <property type="entry name" value="NAD(P)-BINDING DOMAIN-CONTAINING PROTEIN-RELATED"/>
    <property type="match status" value="1"/>
</dbReference>
<dbReference type="RefSeq" id="WP_203413725.1">
    <property type="nucleotide sequence ID" value="NZ_CP060244.1"/>
</dbReference>
<dbReference type="Gene3D" id="3.40.50.720">
    <property type="entry name" value="NAD(P)-binding Rossmann-like Domain"/>
    <property type="match status" value="1"/>
</dbReference>
<gene>
    <name evidence="1" type="ORF">JGUZn3_23770</name>
</gene>
<keyword evidence="2" id="KW-1185">Reference proteome</keyword>
<protein>
    <recommendedName>
        <fullName evidence="3">NAD(P)-dependent oxidoreductase</fullName>
    </recommendedName>
</protein>
<proteinExistence type="predicted"/>
<dbReference type="InterPro" id="IPR036291">
    <property type="entry name" value="NAD(P)-bd_dom_sf"/>
</dbReference>
<dbReference type="GO" id="GO:0004029">
    <property type="term" value="F:aldehyde dehydrogenase (NAD+) activity"/>
    <property type="evidence" value="ECO:0007669"/>
    <property type="project" value="TreeGrafter"/>
</dbReference>
<reference evidence="1 2" key="1">
    <citation type="submission" date="2020-08" db="EMBL/GenBank/DDBJ databases">
        <title>Complete genome sequence of Entomobacter blattae G55GP.</title>
        <authorList>
            <person name="Poehlein A."/>
            <person name="Guzman J."/>
            <person name="Daniel R."/>
            <person name="Vilcinskas A."/>
        </authorList>
    </citation>
    <scope>NUCLEOTIDE SEQUENCE [LARGE SCALE GENOMIC DNA]</scope>
    <source>
        <strain evidence="1 2">G55GP</strain>
    </source>
</reference>
<organism evidence="1 2">
    <name type="scientific">Entomobacter blattae</name>
    <dbReference type="NCBI Taxonomy" id="2762277"/>
    <lineage>
        <taxon>Bacteria</taxon>
        <taxon>Pseudomonadati</taxon>
        <taxon>Pseudomonadota</taxon>
        <taxon>Alphaproteobacteria</taxon>
        <taxon>Acetobacterales</taxon>
        <taxon>Acetobacteraceae</taxon>
        <taxon>Entomobacter</taxon>
    </lineage>
</organism>
<dbReference type="PANTHER" id="PTHR48079">
    <property type="entry name" value="PROTEIN YEEZ"/>
    <property type="match status" value="1"/>
</dbReference>